<comment type="caution">
    <text evidence="1">The sequence shown here is derived from an EMBL/GenBank/DDBJ whole genome shotgun (WGS) entry which is preliminary data.</text>
</comment>
<name>A0AAE1D711_9GAST</name>
<evidence type="ECO:0000313" key="2">
    <source>
        <dbReference type="Proteomes" id="UP001283361"/>
    </source>
</evidence>
<dbReference type="Proteomes" id="UP001283361">
    <property type="component" value="Unassembled WGS sequence"/>
</dbReference>
<dbReference type="AlphaFoldDB" id="A0AAE1D711"/>
<gene>
    <name evidence="1" type="ORF">RRG08_040659</name>
</gene>
<accession>A0AAE1D711</accession>
<evidence type="ECO:0000313" key="1">
    <source>
        <dbReference type="EMBL" id="KAK3759105.1"/>
    </source>
</evidence>
<dbReference type="EMBL" id="JAWDGP010005165">
    <property type="protein sequence ID" value="KAK3759105.1"/>
    <property type="molecule type" value="Genomic_DNA"/>
</dbReference>
<reference evidence="1" key="1">
    <citation type="journal article" date="2023" name="G3 (Bethesda)">
        <title>A reference genome for the long-term kleptoplast-retaining sea slug Elysia crispata morphotype clarki.</title>
        <authorList>
            <person name="Eastman K.E."/>
            <person name="Pendleton A.L."/>
            <person name="Shaikh M.A."/>
            <person name="Suttiyut T."/>
            <person name="Ogas R."/>
            <person name="Tomko P."/>
            <person name="Gavelis G."/>
            <person name="Widhalm J.R."/>
            <person name="Wisecaver J.H."/>
        </authorList>
    </citation>
    <scope>NUCLEOTIDE SEQUENCE</scope>
    <source>
        <strain evidence="1">ECLA1</strain>
    </source>
</reference>
<protein>
    <submittedName>
        <fullName evidence="1">Uncharacterized protein</fullName>
    </submittedName>
</protein>
<organism evidence="1 2">
    <name type="scientific">Elysia crispata</name>
    <name type="common">lettuce slug</name>
    <dbReference type="NCBI Taxonomy" id="231223"/>
    <lineage>
        <taxon>Eukaryota</taxon>
        <taxon>Metazoa</taxon>
        <taxon>Spiralia</taxon>
        <taxon>Lophotrochozoa</taxon>
        <taxon>Mollusca</taxon>
        <taxon>Gastropoda</taxon>
        <taxon>Heterobranchia</taxon>
        <taxon>Euthyneura</taxon>
        <taxon>Panpulmonata</taxon>
        <taxon>Sacoglossa</taxon>
        <taxon>Placobranchoidea</taxon>
        <taxon>Plakobranchidae</taxon>
        <taxon>Elysia</taxon>
    </lineage>
</organism>
<sequence length="80" mass="8619">MLCRTGLLMSCRADNSPSQVGPLCGAWWRPGRGLMLSLVGPGGGLMWGMMETLCGTWWRPYVEPGGGLMWSLAEALYGAL</sequence>
<keyword evidence="2" id="KW-1185">Reference proteome</keyword>
<proteinExistence type="predicted"/>